<dbReference type="GO" id="GO:0030976">
    <property type="term" value="F:thiamine pyrophosphate binding"/>
    <property type="evidence" value="ECO:0007669"/>
    <property type="project" value="TreeGrafter"/>
</dbReference>
<dbReference type="SUPFAM" id="SSF53850">
    <property type="entry name" value="Periplasmic binding protein-like II"/>
    <property type="match status" value="1"/>
</dbReference>
<sequence>AFAEETGLTGVNTELKAASVGTSWVADNLETVSTAEDLPDLFMSAGFDLFFDLKKIGRFREQGVFADLVDYKDRENPLFAGRNLRDPSANYSVISVVPAVFLVNTAELNNRQIPRSWADLMQPEWQQSVSLPVGDFDLFNAILLNIHDQYGDEGIKKLGRSMLLTIMPYFFTKTAKQGGTMEAVWPEDGAIISPIFMLAKKERAEELQPIVDFFASKAVGETLSHQGLFPSLHPEVDNRLPDDADYRMTRR</sequence>
<proteinExistence type="predicted"/>
<feature type="non-terminal residue" evidence="2">
    <location>
        <position position="1"/>
    </location>
</feature>
<dbReference type="EMBL" id="PDPS01000150">
    <property type="protein sequence ID" value="PID55235.1"/>
    <property type="molecule type" value="Genomic_DNA"/>
</dbReference>
<comment type="caution">
    <text evidence="2">The sequence shown here is derived from an EMBL/GenBank/DDBJ whole genome shotgun (WGS) entry which is preliminary data.</text>
</comment>
<reference evidence="2 3" key="1">
    <citation type="submission" date="2017-10" db="EMBL/GenBank/DDBJ databases">
        <title>Novel microbial diversity and functional potential in the marine mammal oral microbiome.</title>
        <authorList>
            <person name="Dudek N.K."/>
            <person name="Sun C.L."/>
            <person name="Burstein D."/>
            <person name="Kantor R.S."/>
            <person name="Aliaga Goltsman D.S."/>
            <person name="Bik E.M."/>
            <person name="Thomas B.C."/>
            <person name="Banfield J.F."/>
            <person name="Relman D.A."/>
        </authorList>
    </citation>
    <scope>NUCLEOTIDE SEQUENCE [LARGE SCALE GENOMIC DNA]</scope>
    <source>
        <strain evidence="2">DOLZORAL124_49_17</strain>
    </source>
</reference>
<dbReference type="Gene3D" id="3.40.190.10">
    <property type="entry name" value="Periplasmic binding protein-like II"/>
    <property type="match status" value="1"/>
</dbReference>
<dbReference type="GO" id="GO:0030975">
    <property type="term" value="F:thiamine binding"/>
    <property type="evidence" value="ECO:0007669"/>
    <property type="project" value="TreeGrafter"/>
</dbReference>
<organism evidence="2 3">
    <name type="scientific">candidate division KSB3 bacterium</name>
    <dbReference type="NCBI Taxonomy" id="2044937"/>
    <lineage>
        <taxon>Bacteria</taxon>
        <taxon>candidate division KSB3</taxon>
    </lineage>
</organism>
<dbReference type="Proteomes" id="UP000229740">
    <property type="component" value="Unassembled WGS sequence"/>
</dbReference>
<dbReference type="GO" id="GO:0030288">
    <property type="term" value="C:outer membrane-bounded periplasmic space"/>
    <property type="evidence" value="ECO:0007669"/>
    <property type="project" value="TreeGrafter"/>
</dbReference>
<dbReference type="GO" id="GO:0015888">
    <property type="term" value="P:thiamine transport"/>
    <property type="evidence" value="ECO:0007669"/>
    <property type="project" value="TreeGrafter"/>
</dbReference>
<accession>A0A2G6DZI0</accession>
<evidence type="ECO:0000313" key="3">
    <source>
        <dbReference type="Proteomes" id="UP000229740"/>
    </source>
</evidence>
<name>A0A2G6DZI0_9BACT</name>
<gene>
    <name evidence="2" type="ORF">CSB45_16385</name>
</gene>
<evidence type="ECO:0000313" key="2">
    <source>
        <dbReference type="EMBL" id="PID55235.1"/>
    </source>
</evidence>
<dbReference type="AlphaFoldDB" id="A0A2G6DZI0"/>
<evidence type="ECO:0000256" key="1">
    <source>
        <dbReference type="ARBA" id="ARBA00022729"/>
    </source>
</evidence>
<dbReference type="PANTHER" id="PTHR30006:SF2">
    <property type="entry name" value="ABC TRANSPORTER SUBSTRATE-BINDING PROTEIN"/>
    <property type="match status" value="1"/>
</dbReference>
<dbReference type="Pfam" id="PF13343">
    <property type="entry name" value="SBP_bac_6"/>
    <property type="match status" value="2"/>
</dbReference>
<keyword evidence="1" id="KW-0732">Signal</keyword>
<protein>
    <submittedName>
        <fullName evidence="2">Iron ABC transporter substrate-binding protein</fullName>
    </submittedName>
</protein>
<dbReference type="PANTHER" id="PTHR30006">
    <property type="entry name" value="THIAMINE-BINDING PERIPLASMIC PROTEIN-RELATED"/>
    <property type="match status" value="1"/>
</dbReference>